<comment type="caution">
    <text evidence="2">The sequence shown here is derived from an EMBL/GenBank/DDBJ whole genome shotgun (WGS) entry which is preliminary data.</text>
</comment>
<dbReference type="PANTHER" id="PTHR33594">
    <property type="entry name" value="SUPERFAMILY HYDROLASE, PUTATIVE (AFU_ORTHOLOGUE AFUA_1G03035)-RELATED"/>
    <property type="match status" value="1"/>
</dbReference>
<dbReference type="AlphaFoldDB" id="A0A0P6YK67"/>
<gene>
    <name evidence="2" type="ORF">SE18_04490</name>
</gene>
<evidence type="ECO:0000313" key="3">
    <source>
        <dbReference type="Proteomes" id="UP000050277"/>
    </source>
</evidence>
<evidence type="ECO:0000313" key="2">
    <source>
        <dbReference type="EMBL" id="KPL91017.1"/>
    </source>
</evidence>
<name>A0A0P6YK67_9CHLR</name>
<keyword evidence="3" id="KW-1185">Reference proteome</keyword>
<dbReference type="Pfam" id="PF01966">
    <property type="entry name" value="HD"/>
    <property type="match status" value="1"/>
</dbReference>
<dbReference type="Gene3D" id="1.10.3210.50">
    <property type="match status" value="1"/>
</dbReference>
<dbReference type="InterPro" id="IPR006674">
    <property type="entry name" value="HD_domain"/>
</dbReference>
<dbReference type="STRING" id="70996.SE18_04490"/>
<feature type="domain" description="HD" evidence="1">
    <location>
        <begin position="29"/>
        <end position="130"/>
    </location>
</feature>
<dbReference type="GO" id="GO:0016787">
    <property type="term" value="F:hydrolase activity"/>
    <property type="evidence" value="ECO:0007669"/>
    <property type="project" value="UniProtKB-KW"/>
</dbReference>
<dbReference type="RefSeq" id="WP_054533218.1">
    <property type="nucleotide sequence ID" value="NZ_LGKP01000008.1"/>
</dbReference>
<accession>A0A0P6YK67</accession>
<dbReference type="EMBL" id="LGKP01000008">
    <property type="protein sequence ID" value="KPL91017.1"/>
    <property type="molecule type" value="Genomic_DNA"/>
</dbReference>
<sequence>MIDLNQWQPRFASWIEQELGQADVSHDPEHIRRVVRNAQLIQAAEGGDLAVIIPAAWLHDCVVVSKASPLRSQASRMAAEHATQWLSSQGYPAAYLPAIGHAIAAHSFSANIQPETIEAKIVQDADRLDSLGAIGLARCLMLSVELGRRLYDPQQPIPRTRPADDLTNSIDHFYTKLLKLPQTMQTATGRALAEQRTGILNQFLEQLAHEVGES</sequence>
<reference evidence="2 3" key="1">
    <citation type="submission" date="2015-07" db="EMBL/GenBank/DDBJ databases">
        <title>Whole genome sequence of Herpetosiphon geysericola DSM 7119.</title>
        <authorList>
            <person name="Hemp J."/>
            <person name="Ward L.M."/>
            <person name="Pace L.A."/>
            <person name="Fischer W.W."/>
        </authorList>
    </citation>
    <scope>NUCLEOTIDE SEQUENCE [LARGE SCALE GENOMIC DNA]</scope>
    <source>
        <strain evidence="2 3">DSM 7119</strain>
    </source>
</reference>
<dbReference type="OrthoDB" id="9797344at2"/>
<dbReference type="Proteomes" id="UP000050277">
    <property type="component" value="Unassembled WGS sequence"/>
</dbReference>
<organism evidence="2 3">
    <name type="scientific">Herpetosiphon geysericola</name>
    <dbReference type="NCBI Taxonomy" id="70996"/>
    <lineage>
        <taxon>Bacteria</taxon>
        <taxon>Bacillati</taxon>
        <taxon>Chloroflexota</taxon>
        <taxon>Chloroflexia</taxon>
        <taxon>Herpetosiphonales</taxon>
        <taxon>Herpetosiphonaceae</taxon>
        <taxon>Herpetosiphon</taxon>
    </lineage>
</organism>
<keyword evidence="2" id="KW-0378">Hydrolase</keyword>
<dbReference type="SUPFAM" id="SSF109604">
    <property type="entry name" value="HD-domain/PDEase-like"/>
    <property type="match status" value="1"/>
</dbReference>
<evidence type="ECO:0000259" key="1">
    <source>
        <dbReference type="Pfam" id="PF01966"/>
    </source>
</evidence>
<dbReference type="PANTHER" id="PTHR33594:SF1">
    <property type="entry name" value="HD_PDEASE DOMAIN-CONTAINING PROTEIN"/>
    <property type="match status" value="1"/>
</dbReference>
<dbReference type="PATRIC" id="fig|70996.4.peg.5383"/>
<protein>
    <submittedName>
        <fullName evidence="2">Hydrolase</fullName>
    </submittedName>
</protein>
<proteinExistence type="predicted"/>